<keyword evidence="3" id="KW-1133">Transmembrane helix</keyword>
<dbReference type="Pfam" id="PF00005">
    <property type="entry name" value="ABC_tran"/>
    <property type="match status" value="1"/>
</dbReference>
<keyword evidence="1" id="KW-0547">Nucleotide-binding</keyword>
<evidence type="ECO:0000256" key="3">
    <source>
        <dbReference type="SAM" id="Phobius"/>
    </source>
</evidence>
<dbReference type="PROSITE" id="PS00211">
    <property type="entry name" value="ABC_TRANSPORTER_1"/>
    <property type="match status" value="1"/>
</dbReference>
<dbReference type="InterPro" id="IPR017871">
    <property type="entry name" value="ABC_transporter-like_CS"/>
</dbReference>
<keyword evidence="6" id="KW-1185">Reference proteome</keyword>
<dbReference type="EMBL" id="JAPMLT010000002">
    <property type="protein sequence ID" value="MCX7569622.1"/>
    <property type="molecule type" value="Genomic_DNA"/>
</dbReference>
<evidence type="ECO:0000313" key="5">
    <source>
        <dbReference type="EMBL" id="MCX7569622.1"/>
    </source>
</evidence>
<feature type="transmembrane region" description="Helical" evidence="3">
    <location>
        <begin position="20"/>
        <end position="37"/>
    </location>
</feature>
<protein>
    <submittedName>
        <fullName evidence="5">ABC transporter ATP-binding protein</fullName>
    </submittedName>
</protein>
<keyword evidence="3" id="KW-0812">Transmembrane</keyword>
<proteinExistence type="predicted"/>
<dbReference type="CDD" id="cd03230">
    <property type="entry name" value="ABC_DR_subfamily_A"/>
    <property type="match status" value="1"/>
</dbReference>
<evidence type="ECO:0000313" key="6">
    <source>
        <dbReference type="Proteomes" id="UP001208017"/>
    </source>
</evidence>
<dbReference type="InterPro" id="IPR003439">
    <property type="entry name" value="ABC_transporter-like_ATP-bd"/>
</dbReference>
<reference evidence="5 6" key="1">
    <citation type="submission" date="2022-11" db="EMBL/GenBank/DDBJ databases">
        <title>Study of microbial diversity in lake waters.</title>
        <authorList>
            <person name="Zhang J."/>
        </authorList>
    </citation>
    <scope>NUCLEOTIDE SEQUENCE [LARGE SCALE GENOMIC DNA]</scope>
    <source>
        <strain evidence="5 6">DT12</strain>
    </source>
</reference>
<organism evidence="5 6">
    <name type="scientific">Tumebacillus lacus</name>
    <dbReference type="NCBI Taxonomy" id="2995335"/>
    <lineage>
        <taxon>Bacteria</taxon>
        <taxon>Bacillati</taxon>
        <taxon>Bacillota</taxon>
        <taxon>Bacilli</taxon>
        <taxon>Bacillales</taxon>
        <taxon>Alicyclobacillaceae</taxon>
        <taxon>Tumebacillus</taxon>
    </lineage>
</organism>
<dbReference type="PANTHER" id="PTHR43038:SF3">
    <property type="entry name" value="ABC TRANSPORTER G FAMILY MEMBER 20 ISOFORM X1"/>
    <property type="match status" value="1"/>
</dbReference>
<evidence type="ECO:0000256" key="1">
    <source>
        <dbReference type="ARBA" id="ARBA00022741"/>
    </source>
</evidence>
<dbReference type="InterPro" id="IPR027417">
    <property type="entry name" value="P-loop_NTPase"/>
</dbReference>
<dbReference type="PROSITE" id="PS50893">
    <property type="entry name" value="ABC_TRANSPORTER_2"/>
    <property type="match status" value="1"/>
</dbReference>
<evidence type="ECO:0000259" key="4">
    <source>
        <dbReference type="PROSITE" id="PS50893"/>
    </source>
</evidence>
<keyword evidence="2 5" id="KW-0067">ATP-binding</keyword>
<keyword evidence="3" id="KW-0472">Membrane</keyword>
<feature type="transmembrane region" description="Helical" evidence="3">
    <location>
        <begin position="43"/>
        <end position="62"/>
    </location>
</feature>
<accession>A0ABT3X0W2</accession>
<dbReference type="SUPFAM" id="SSF52540">
    <property type="entry name" value="P-loop containing nucleoside triphosphate hydrolases"/>
    <property type="match status" value="1"/>
</dbReference>
<comment type="caution">
    <text evidence="5">The sequence shown here is derived from an EMBL/GenBank/DDBJ whole genome shotgun (WGS) entry which is preliminary data.</text>
</comment>
<name>A0ABT3X0W2_9BACL</name>
<feature type="domain" description="ABC transporter" evidence="4">
    <location>
        <begin position="231"/>
        <end position="461"/>
    </location>
</feature>
<dbReference type="Gene3D" id="3.40.50.300">
    <property type="entry name" value="P-loop containing nucleotide triphosphate hydrolases"/>
    <property type="match status" value="1"/>
</dbReference>
<dbReference type="RefSeq" id="WP_267150857.1">
    <property type="nucleotide sequence ID" value="NZ_JAPMLT010000002.1"/>
</dbReference>
<dbReference type="SMART" id="SM00382">
    <property type="entry name" value="AAA"/>
    <property type="match status" value="1"/>
</dbReference>
<gene>
    <name evidence="5" type="ORF">OS242_06570</name>
</gene>
<dbReference type="GO" id="GO:0005524">
    <property type="term" value="F:ATP binding"/>
    <property type="evidence" value="ECO:0007669"/>
    <property type="project" value="UniProtKB-KW"/>
</dbReference>
<evidence type="ECO:0000256" key="2">
    <source>
        <dbReference type="ARBA" id="ARBA00022840"/>
    </source>
</evidence>
<sequence length="471" mass="52344">MGEHVFTYSKSDTSLRKTTLWMLMILVPDLFIHYAVAQVDKPWAVFVTWAMVALEILFVFAITRVLRTSHRLTETGVKLDLGMWYRGEVPFASIREVTPYAGREPFLQLGVLAEQDENDPQHHTMFVVATANREKMVVLHLHEDRGLYWQKKKPLSTRVIVSVDEPERFLAAVKARIEDREANTNQATNTDRALNTDQASSSSLLVTTASLSQTTTYRKLRERTLGDGHAIEIRGLVKRYGDFQAVKRLDMTVRRGEIIGFLGSNGAGKTTTIKMMTGQLRPSEGEILIQGHSVLTARARALRGLGYVPDTPILYEGLTARQMLWFVGGLYGMSREACVEQADALLHRLGLGDARDRLVGAFSLGMKRKVAIAAGLMHRPDVLVLDEVTNGLDPKAAREVKDHIATEALNGTTVFLTTHILDVVEELADRVAIVERGELLALGTLEELRAQYGLPDANLETVFLKVAGGAR</sequence>
<dbReference type="Proteomes" id="UP001208017">
    <property type="component" value="Unassembled WGS sequence"/>
</dbReference>
<dbReference type="PANTHER" id="PTHR43038">
    <property type="entry name" value="ATP-BINDING CASSETTE, SUB-FAMILY H, MEMBER 1"/>
    <property type="match status" value="1"/>
</dbReference>
<dbReference type="InterPro" id="IPR003593">
    <property type="entry name" value="AAA+_ATPase"/>
</dbReference>